<evidence type="ECO:0000256" key="3">
    <source>
        <dbReference type="ARBA" id="ARBA00012744"/>
    </source>
</evidence>
<dbReference type="InterPro" id="IPR036881">
    <property type="entry name" value="Glyco_hydro_3_C_sf"/>
</dbReference>
<keyword evidence="9" id="KW-1185">Reference proteome</keyword>
<comment type="catalytic activity">
    <reaction evidence="1">
        <text>Hydrolysis of terminal, non-reducing beta-D-glucosyl residues with release of beta-D-glucose.</text>
        <dbReference type="EC" id="3.2.1.21"/>
    </reaction>
</comment>
<gene>
    <name evidence="8" type="ORF">N7460_009067</name>
</gene>
<evidence type="ECO:0000256" key="4">
    <source>
        <dbReference type="ARBA" id="ARBA00022801"/>
    </source>
</evidence>
<comment type="caution">
    <text evidence="8">The sequence shown here is derived from an EMBL/GenBank/DDBJ whole genome shotgun (WGS) entry which is preliminary data.</text>
</comment>
<dbReference type="PANTHER" id="PTHR42715:SF27">
    <property type="entry name" value="BETA-GLUCOSIDASE-RELATED"/>
    <property type="match status" value="1"/>
</dbReference>
<proteinExistence type="inferred from homology"/>
<dbReference type="GO" id="GO:0009251">
    <property type="term" value="P:glucan catabolic process"/>
    <property type="evidence" value="ECO:0007669"/>
    <property type="project" value="TreeGrafter"/>
</dbReference>
<reference evidence="8" key="2">
    <citation type="submission" date="2023-01" db="EMBL/GenBank/DDBJ databases">
        <authorList>
            <person name="Petersen C."/>
        </authorList>
    </citation>
    <scope>NUCLEOTIDE SEQUENCE</scope>
    <source>
        <strain evidence="8">IBT 15450</strain>
    </source>
</reference>
<keyword evidence="5" id="KW-0119">Carbohydrate metabolism</keyword>
<dbReference type="Proteomes" id="UP001219568">
    <property type="component" value="Unassembled WGS sequence"/>
</dbReference>
<evidence type="ECO:0000256" key="2">
    <source>
        <dbReference type="ARBA" id="ARBA00005336"/>
    </source>
</evidence>
<dbReference type="AlphaFoldDB" id="A0AAD6I6P1"/>
<organism evidence="8 9">
    <name type="scientific">Penicillium canescens</name>
    <dbReference type="NCBI Taxonomy" id="5083"/>
    <lineage>
        <taxon>Eukaryota</taxon>
        <taxon>Fungi</taxon>
        <taxon>Dikarya</taxon>
        <taxon>Ascomycota</taxon>
        <taxon>Pezizomycotina</taxon>
        <taxon>Eurotiomycetes</taxon>
        <taxon>Eurotiomycetidae</taxon>
        <taxon>Eurotiales</taxon>
        <taxon>Aspergillaceae</taxon>
        <taxon>Penicillium</taxon>
    </lineage>
</organism>
<comment type="similarity">
    <text evidence="2">Belongs to the glycosyl hydrolase 3 family.</text>
</comment>
<name>A0AAD6I6P1_PENCN</name>
<keyword evidence="7" id="KW-0624">Polysaccharide degradation</keyword>
<dbReference type="EC" id="3.2.1.21" evidence="3"/>
<dbReference type="Gene3D" id="3.40.50.1700">
    <property type="entry name" value="Glycoside hydrolase family 3 C-terminal domain"/>
    <property type="match status" value="1"/>
</dbReference>
<sequence length="109" mass="12398">MKPEVLSRMLSTVPQTLAASYRSASLIATKTILHFLNFRREWGSTRYGEGVYIGYRFHEKCKREVEFPFGHGLSYTTFTLTSLYLETTDEDLVVSVDVQNTGKAQPTNP</sequence>
<dbReference type="GO" id="GO:0008422">
    <property type="term" value="F:beta-glucosidase activity"/>
    <property type="evidence" value="ECO:0007669"/>
    <property type="project" value="UniProtKB-EC"/>
</dbReference>
<keyword evidence="6" id="KW-0326">Glycosidase</keyword>
<dbReference type="SUPFAM" id="SSF52279">
    <property type="entry name" value="Beta-D-glucan exohydrolase, C-terminal domain"/>
    <property type="match status" value="1"/>
</dbReference>
<evidence type="ECO:0000256" key="7">
    <source>
        <dbReference type="ARBA" id="ARBA00023326"/>
    </source>
</evidence>
<dbReference type="PANTHER" id="PTHR42715">
    <property type="entry name" value="BETA-GLUCOSIDASE"/>
    <property type="match status" value="1"/>
</dbReference>
<evidence type="ECO:0000256" key="6">
    <source>
        <dbReference type="ARBA" id="ARBA00023295"/>
    </source>
</evidence>
<dbReference type="InterPro" id="IPR050288">
    <property type="entry name" value="Cellulose_deg_GH3"/>
</dbReference>
<evidence type="ECO:0000313" key="9">
    <source>
        <dbReference type="Proteomes" id="UP001219568"/>
    </source>
</evidence>
<evidence type="ECO:0000256" key="1">
    <source>
        <dbReference type="ARBA" id="ARBA00000448"/>
    </source>
</evidence>
<evidence type="ECO:0000256" key="5">
    <source>
        <dbReference type="ARBA" id="ARBA00023277"/>
    </source>
</evidence>
<accession>A0AAD6I6P1</accession>
<evidence type="ECO:0000313" key="8">
    <source>
        <dbReference type="EMBL" id="KAJ6034892.1"/>
    </source>
</evidence>
<dbReference type="EMBL" id="JAQJZL010000010">
    <property type="protein sequence ID" value="KAJ6034892.1"/>
    <property type="molecule type" value="Genomic_DNA"/>
</dbReference>
<protein>
    <recommendedName>
        <fullName evidence="3">beta-glucosidase</fullName>
        <ecNumber evidence="3">3.2.1.21</ecNumber>
    </recommendedName>
</protein>
<keyword evidence="4" id="KW-0378">Hydrolase</keyword>
<reference evidence="8" key="1">
    <citation type="journal article" date="2023" name="IMA Fungus">
        <title>Comparative genomic study of the Penicillium genus elucidates a diverse pangenome and 15 lateral gene transfer events.</title>
        <authorList>
            <person name="Petersen C."/>
            <person name="Sorensen T."/>
            <person name="Nielsen M.R."/>
            <person name="Sondergaard T.E."/>
            <person name="Sorensen J.L."/>
            <person name="Fitzpatrick D.A."/>
            <person name="Frisvad J.C."/>
            <person name="Nielsen K.L."/>
        </authorList>
    </citation>
    <scope>NUCLEOTIDE SEQUENCE</scope>
    <source>
        <strain evidence="8">IBT 15450</strain>
    </source>
</reference>